<dbReference type="Proteomes" id="UP000248326">
    <property type="component" value="Unassembled WGS sequence"/>
</dbReference>
<evidence type="ECO:0000256" key="1">
    <source>
        <dbReference type="ARBA" id="ARBA00009437"/>
    </source>
</evidence>
<dbReference type="PANTHER" id="PTHR30419">
    <property type="entry name" value="HTH-TYPE TRANSCRIPTIONAL REGULATOR YBHD"/>
    <property type="match status" value="1"/>
</dbReference>
<evidence type="ECO:0000256" key="4">
    <source>
        <dbReference type="ARBA" id="ARBA00023163"/>
    </source>
</evidence>
<dbReference type="PRINTS" id="PR00039">
    <property type="entry name" value="HTHLYSR"/>
</dbReference>
<accession>A0A318S1R6</accession>
<keyword evidence="3 6" id="KW-0238">DNA-binding</keyword>
<evidence type="ECO:0000256" key="3">
    <source>
        <dbReference type="ARBA" id="ARBA00023125"/>
    </source>
</evidence>
<dbReference type="SUPFAM" id="SSF53850">
    <property type="entry name" value="Periplasmic binding protein-like II"/>
    <property type="match status" value="1"/>
</dbReference>
<keyword evidence="2" id="KW-0805">Transcription regulation</keyword>
<dbReference type="InterPro" id="IPR050950">
    <property type="entry name" value="HTH-type_LysR_regulators"/>
</dbReference>
<dbReference type="Pfam" id="PF00126">
    <property type="entry name" value="HTH_1"/>
    <property type="match status" value="1"/>
</dbReference>
<dbReference type="CDD" id="cd05466">
    <property type="entry name" value="PBP2_LTTR_substrate"/>
    <property type="match status" value="1"/>
</dbReference>
<organism evidence="6 7">
    <name type="scientific">Deinococcus yavapaiensis KR-236</name>
    <dbReference type="NCBI Taxonomy" id="694435"/>
    <lineage>
        <taxon>Bacteria</taxon>
        <taxon>Thermotogati</taxon>
        <taxon>Deinococcota</taxon>
        <taxon>Deinococci</taxon>
        <taxon>Deinococcales</taxon>
        <taxon>Deinococcaceae</taxon>
        <taxon>Deinococcus</taxon>
    </lineage>
</organism>
<name>A0A318S1R6_9DEIO</name>
<reference evidence="6 7" key="1">
    <citation type="submission" date="2018-06" db="EMBL/GenBank/DDBJ databases">
        <title>Genomic Encyclopedia of Type Strains, Phase IV (KMG-IV): sequencing the most valuable type-strain genomes for metagenomic binning, comparative biology and taxonomic classification.</title>
        <authorList>
            <person name="Goeker M."/>
        </authorList>
    </citation>
    <scope>NUCLEOTIDE SEQUENCE [LARGE SCALE GENOMIC DNA]</scope>
    <source>
        <strain evidence="6 7">DSM 18048</strain>
    </source>
</reference>
<gene>
    <name evidence="6" type="ORF">DES52_12812</name>
</gene>
<dbReference type="InterPro" id="IPR005119">
    <property type="entry name" value="LysR_subst-bd"/>
</dbReference>
<proteinExistence type="inferred from homology"/>
<keyword evidence="4" id="KW-0804">Transcription</keyword>
<keyword evidence="7" id="KW-1185">Reference proteome</keyword>
<comment type="similarity">
    <text evidence="1">Belongs to the LysR transcriptional regulatory family.</text>
</comment>
<evidence type="ECO:0000313" key="6">
    <source>
        <dbReference type="EMBL" id="PYE48652.1"/>
    </source>
</evidence>
<dbReference type="SUPFAM" id="SSF46785">
    <property type="entry name" value="Winged helix' DNA-binding domain"/>
    <property type="match status" value="1"/>
</dbReference>
<feature type="domain" description="HTH lysR-type" evidence="5">
    <location>
        <begin position="1"/>
        <end position="51"/>
    </location>
</feature>
<dbReference type="Gene3D" id="1.10.10.10">
    <property type="entry name" value="Winged helix-like DNA-binding domain superfamily/Winged helix DNA-binding domain"/>
    <property type="match status" value="1"/>
</dbReference>
<dbReference type="GO" id="GO:0005829">
    <property type="term" value="C:cytosol"/>
    <property type="evidence" value="ECO:0007669"/>
    <property type="project" value="TreeGrafter"/>
</dbReference>
<dbReference type="InterPro" id="IPR036388">
    <property type="entry name" value="WH-like_DNA-bd_sf"/>
</dbReference>
<dbReference type="InterPro" id="IPR036390">
    <property type="entry name" value="WH_DNA-bd_sf"/>
</dbReference>
<dbReference type="InterPro" id="IPR000847">
    <property type="entry name" value="LysR_HTH_N"/>
</dbReference>
<evidence type="ECO:0000256" key="2">
    <source>
        <dbReference type="ARBA" id="ARBA00023015"/>
    </source>
</evidence>
<comment type="caution">
    <text evidence="6">The sequence shown here is derived from an EMBL/GenBank/DDBJ whole genome shotgun (WGS) entry which is preliminary data.</text>
</comment>
<dbReference type="EMBL" id="QJSX01000028">
    <property type="protein sequence ID" value="PYE48652.1"/>
    <property type="molecule type" value="Genomic_DNA"/>
</dbReference>
<evidence type="ECO:0000259" key="5">
    <source>
        <dbReference type="PROSITE" id="PS50931"/>
    </source>
</evidence>
<dbReference type="Gene3D" id="3.40.190.10">
    <property type="entry name" value="Periplasmic binding protein-like II"/>
    <property type="match status" value="2"/>
</dbReference>
<dbReference type="AlphaFoldDB" id="A0A318S1R6"/>
<dbReference type="GO" id="GO:0003700">
    <property type="term" value="F:DNA-binding transcription factor activity"/>
    <property type="evidence" value="ECO:0007669"/>
    <property type="project" value="InterPro"/>
</dbReference>
<evidence type="ECO:0000313" key="7">
    <source>
        <dbReference type="Proteomes" id="UP000248326"/>
    </source>
</evidence>
<sequence>MFLAVHQHGSFTRAARSLDVAQSTVSTAIREFERALGQPLFTREGRRVRLSALGEAILSDARRLATAETDLLDVVRAFEAEREKSLMLATNESVSTYLLPEVTRRIGRTLPHLRLQVQLGLCPAIREQVLTGHADVAVLVEPARPEDEREGAVTLGETPLVLCAGPSHPLVGRVVRLGDVCDRVVMMTYTAGTYARLLGGVFRSAGFPEVRMQALGSIEAVKRYLKSESDALALLPGFVLRDDVRTGELVELRLERPLPSVQIKVLWAAGTEASGAQDALSSALRSALRDHRGDETFASLDT</sequence>
<dbReference type="Pfam" id="PF03466">
    <property type="entry name" value="LysR_substrate"/>
    <property type="match status" value="1"/>
</dbReference>
<dbReference type="GO" id="GO:0003677">
    <property type="term" value="F:DNA binding"/>
    <property type="evidence" value="ECO:0007669"/>
    <property type="project" value="UniProtKB-KW"/>
</dbReference>
<protein>
    <submittedName>
        <fullName evidence="6">DNA-binding transcriptional LysR family regulator</fullName>
    </submittedName>
</protein>
<dbReference type="PANTHER" id="PTHR30419:SF8">
    <property type="entry name" value="NITROGEN ASSIMILATION TRANSCRIPTIONAL ACTIVATOR-RELATED"/>
    <property type="match status" value="1"/>
</dbReference>
<dbReference type="PROSITE" id="PS50931">
    <property type="entry name" value="HTH_LYSR"/>
    <property type="match status" value="1"/>
</dbReference>